<name>A0A225DD57_9BACT</name>
<dbReference type="Proteomes" id="UP000214646">
    <property type="component" value="Unassembled WGS sequence"/>
</dbReference>
<dbReference type="PRINTS" id="PR00508">
    <property type="entry name" value="S21N4MTFRASE"/>
</dbReference>
<dbReference type="EMBL" id="NIDE01000020">
    <property type="protein sequence ID" value="OWK34345.1"/>
    <property type="molecule type" value="Genomic_DNA"/>
</dbReference>
<keyword evidence="2" id="KW-0808">Transferase</keyword>
<keyword evidence="5" id="KW-1185">Reference proteome</keyword>
<organism evidence="4 5">
    <name type="scientific">Fimbriiglobus ruber</name>
    <dbReference type="NCBI Taxonomy" id="1908690"/>
    <lineage>
        <taxon>Bacteria</taxon>
        <taxon>Pseudomonadati</taxon>
        <taxon>Planctomycetota</taxon>
        <taxon>Planctomycetia</taxon>
        <taxon>Gemmatales</taxon>
        <taxon>Gemmataceae</taxon>
        <taxon>Fimbriiglobus</taxon>
    </lineage>
</organism>
<gene>
    <name evidence="4" type="ORF">FRUB_10316</name>
</gene>
<comment type="caution">
    <text evidence="4">The sequence shown here is derived from an EMBL/GenBank/DDBJ whole genome shotgun (WGS) entry which is preliminary data.</text>
</comment>
<dbReference type="GO" id="GO:0008170">
    <property type="term" value="F:N-methyltransferase activity"/>
    <property type="evidence" value="ECO:0007669"/>
    <property type="project" value="InterPro"/>
</dbReference>
<dbReference type="GO" id="GO:0032259">
    <property type="term" value="P:methylation"/>
    <property type="evidence" value="ECO:0007669"/>
    <property type="project" value="UniProtKB-KW"/>
</dbReference>
<dbReference type="InterPro" id="IPR001091">
    <property type="entry name" value="RM_Methyltransferase"/>
</dbReference>
<keyword evidence="1 4" id="KW-0489">Methyltransferase</keyword>
<dbReference type="InterPro" id="IPR002941">
    <property type="entry name" value="DNA_methylase_N4/N6"/>
</dbReference>
<dbReference type="AlphaFoldDB" id="A0A225DD57"/>
<dbReference type="InterPro" id="IPR029063">
    <property type="entry name" value="SAM-dependent_MTases_sf"/>
</dbReference>
<evidence type="ECO:0000259" key="3">
    <source>
        <dbReference type="Pfam" id="PF01555"/>
    </source>
</evidence>
<dbReference type="GO" id="GO:0003677">
    <property type="term" value="F:DNA binding"/>
    <property type="evidence" value="ECO:0007669"/>
    <property type="project" value="InterPro"/>
</dbReference>
<protein>
    <submittedName>
        <fullName evidence="4">Modification methylase BglI</fullName>
    </submittedName>
</protein>
<dbReference type="Gene3D" id="3.40.50.150">
    <property type="entry name" value="Vaccinia Virus protein VP39"/>
    <property type="match status" value="1"/>
</dbReference>
<feature type="domain" description="DNA methylase N-4/N-6" evidence="3">
    <location>
        <begin position="45"/>
        <end position="106"/>
    </location>
</feature>
<dbReference type="Pfam" id="PF01555">
    <property type="entry name" value="N6_N4_Mtase"/>
    <property type="match status" value="1"/>
</dbReference>
<dbReference type="SUPFAM" id="SSF53335">
    <property type="entry name" value="S-adenosyl-L-methionine-dependent methyltransferases"/>
    <property type="match status" value="1"/>
</dbReference>
<sequence length="148" mass="15899">MKANPGIIINRTYTAEEVTKILARYEHGDIVDCVVGGGKMGHDAAHDNEAPYPLELVERFVLSCCPPGGTVADCFTGSGTTAHAAIIHGRNFIGCDIRESQVEIARNRLRDVESGWNSYKRVTGAKVEAIATPAAPSLFDEVPTDAQD</sequence>
<evidence type="ECO:0000313" key="4">
    <source>
        <dbReference type="EMBL" id="OWK34345.1"/>
    </source>
</evidence>
<accession>A0A225DD57</accession>
<reference evidence="5" key="1">
    <citation type="submission" date="2017-06" db="EMBL/GenBank/DDBJ databases">
        <title>Genome analysis of Fimbriiglobus ruber SP5, the first member of the order Planctomycetales with confirmed chitinolytic capability.</title>
        <authorList>
            <person name="Ravin N.V."/>
            <person name="Rakitin A.L."/>
            <person name="Ivanova A.A."/>
            <person name="Beletsky A.V."/>
            <person name="Kulichevskaya I.S."/>
            <person name="Mardanov A.V."/>
            <person name="Dedysh S.N."/>
        </authorList>
    </citation>
    <scope>NUCLEOTIDE SEQUENCE [LARGE SCALE GENOMIC DNA]</scope>
    <source>
        <strain evidence="5">SP5</strain>
    </source>
</reference>
<evidence type="ECO:0000256" key="2">
    <source>
        <dbReference type="ARBA" id="ARBA00022679"/>
    </source>
</evidence>
<evidence type="ECO:0000313" key="5">
    <source>
        <dbReference type="Proteomes" id="UP000214646"/>
    </source>
</evidence>
<proteinExistence type="predicted"/>
<evidence type="ECO:0000256" key="1">
    <source>
        <dbReference type="ARBA" id="ARBA00022603"/>
    </source>
</evidence>